<dbReference type="AlphaFoldDB" id="A0A5B9W4D1"/>
<proteinExistence type="predicted"/>
<sequence>MGLGMSYQANPEGCGLIERARLDTELGGMLHRLPAPAPRVRTCGETFATWPAAIPGRRRGTATWAGGGTSSITSCPRTAGTAPGRTPTGCSTGPSAGAPPSPRTRGRRRALRSGTSPPAEAEGIADLPGRLTVETIRARHSPPDMQAGCVCKLVAGREDSDREAPPGYFEALRRFCREVSGRDECVLVCLD</sequence>
<dbReference type="KEGG" id="agv:OJF2_34660"/>
<dbReference type="Proteomes" id="UP000324233">
    <property type="component" value="Chromosome"/>
</dbReference>
<evidence type="ECO:0000256" key="1">
    <source>
        <dbReference type="SAM" id="MobiDB-lite"/>
    </source>
</evidence>
<dbReference type="EMBL" id="CP042997">
    <property type="protein sequence ID" value="QEH34921.1"/>
    <property type="molecule type" value="Genomic_DNA"/>
</dbReference>
<gene>
    <name evidence="2" type="ORF">OJF2_34660</name>
</gene>
<name>A0A5B9W4D1_9BACT</name>
<feature type="region of interest" description="Disordered" evidence="1">
    <location>
        <begin position="58"/>
        <end position="127"/>
    </location>
</feature>
<organism evidence="2 3">
    <name type="scientific">Aquisphaera giovannonii</name>
    <dbReference type="NCBI Taxonomy" id="406548"/>
    <lineage>
        <taxon>Bacteria</taxon>
        <taxon>Pseudomonadati</taxon>
        <taxon>Planctomycetota</taxon>
        <taxon>Planctomycetia</taxon>
        <taxon>Isosphaerales</taxon>
        <taxon>Isosphaeraceae</taxon>
        <taxon>Aquisphaera</taxon>
    </lineage>
</organism>
<accession>A0A5B9W4D1</accession>
<protein>
    <submittedName>
        <fullName evidence="2">Uncharacterized protein</fullName>
    </submittedName>
</protein>
<feature type="compositionally biased region" description="Low complexity" evidence="1">
    <location>
        <begin position="76"/>
        <end position="96"/>
    </location>
</feature>
<evidence type="ECO:0000313" key="2">
    <source>
        <dbReference type="EMBL" id="QEH34921.1"/>
    </source>
</evidence>
<reference evidence="2 3" key="1">
    <citation type="submission" date="2019-08" db="EMBL/GenBank/DDBJ databases">
        <title>Deep-cultivation of Planctomycetes and their phenomic and genomic characterization uncovers novel biology.</title>
        <authorList>
            <person name="Wiegand S."/>
            <person name="Jogler M."/>
            <person name="Boedeker C."/>
            <person name="Pinto D."/>
            <person name="Vollmers J."/>
            <person name="Rivas-Marin E."/>
            <person name="Kohn T."/>
            <person name="Peeters S.H."/>
            <person name="Heuer A."/>
            <person name="Rast P."/>
            <person name="Oberbeckmann S."/>
            <person name="Bunk B."/>
            <person name="Jeske O."/>
            <person name="Meyerdierks A."/>
            <person name="Storesund J.E."/>
            <person name="Kallscheuer N."/>
            <person name="Luecker S."/>
            <person name="Lage O.M."/>
            <person name="Pohl T."/>
            <person name="Merkel B.J."/>
            <person name="Hornburger P."/>
            <person name="Mueller R.-W."/>
            <person name="Bruemmer F."/>
            <person name="Labrenz M."/>
            <person name="Spormann A.M."/>
            <person name="Op den Camp H."/>
            <person name="Overmann J."/>
            <person name="Amann R."/>
            <person name="Jetten M.S.M."/>
            <person name="Mascher T."/>
            <person name="Medema M.H."/>
            <person name="Devos D.P."/>
            <person name="Kaster A.-K."/>
            <person name="Ovreas L."/>
            <person name="Rohde M."/>
            <person name="Galperin M.Y."/>
            <person name="Jogler C."/>
        </authorList>
    </citation>
    <scope>NUCLEOTIDE SEQUENCE [LARGE SCALE GENOMIC DNA]</scope>
    <source>
        <strain evidence="2 3">OJF2</strain>
    </source>
</reference>
<keyword evidence="3" id="KW-1185">Reference proteome</keyword>
<evidence type="ECO:0000313" key="3">
    <source>
        <dbReference type="Proteomes" id="UP000324233"/>
    </source>
</evidence>